<protein>
    <submittedName>
        <fullName evidence="2">Uncharacterized protein</fullName>
    </submittedName>
</protein>
<dbReference type="EMBL" id="CAXAMN010000814">
    <property type="protein sequence ID" value="CAK8990890.1"/>
    <property type="molecule type" value="Genomic_DNA"/>
</dbReference>
<gene>
    <name evidence="2" type="ORF">CCMP2556_LOCUS2236</name>
</gene>
<keyword evidence="3" id="KW-1185">Reference proteome</keyword>
<accession>A0ABP0HPR6</accession>
<name>A0ABP0HPR6_9DINO</name>
<reference evidence="2 3" key="1">
    <citation type="submission" date="2024-02" db="EMBL/GenBank/DDBJ databases">
        <authorList>
            <person name="Chen Y."/>
            <person name="Shah S."/>
            <person name="Dougan E. K."/>
            <person name="Thang M."/>
            <person name="Chan C."/>
        </authorList>
    </citation>
    <scope>NUCLEOTIDE SEQUENCE [LARGE SCALE GENOMIC DNA]</scope>
</reference>
<feature type="non-terminal residue" evidence="2">
    <location>
        <position position="432"/>
    </location>
</feature>
<dbReference type="Proteomes" id="UP001642484">
    <property type="component" value="Unassembled WGS sequence"/>
</dbReference>
<feature type="compositionally biased region" description="Basic and acidic residues" evidence="1">
    <location>
        <begin position="121"/>
        <end position="133"/>
    </location>
</feature>
<sequence length="432" mass="47245">MPPLQSYKYIPLPLRKPEVNAAPWRKLAGFEGVHDSDASLLKDCRNRAAAQERTAGLKRPSETDSGSFSSKSKQRRLSSFSSSKAASNASGPSARSSRQPEPSPAAAAAGTQNGQNQPSGDDQKNATVPHEEAGDGASGDPSAPPPAEDEPSSTSKRGRCGKGKTLTIKQKLDLLQKLQDLKDSGEHKHPEKVMVAKHGKDGYFQGAGSKSKWPAACEKYQWKLVAELCPKVAETCDETPNWLRERLEIQIRKGNGSYKVADGVYDVVDSVLSEVVRAGVELNTASVEEVLKDALAVYNNEVTTWRGAREKSDLAALDQLASSGASQEEIAKVAAEQIRAKQSWPLECKIGETQRSLNQLALDFCKKNGYANYAQDKPQKHLPRDHPSVKKVTEFIKLTIVVRQAMQERFGQEVQTPVFQVKKKWTVKLADV</sequence>
<feature type="compositionally biased region" description="Low complexity" evidence="1">
    <location>
        <begin position="67"/>
        <end position="109"/>
    </location>
</feature>
<evidence type="ECO:0000313" key="2">
    <source>
        <dbReference type="EMBL" id="CAK8990890.1"/>
    </source>
</evidence>
<proteinExistence type="predicted"/>
<feature type="region of interest" description="Disordered" evidence="1">
    <location>
        <begin position="49"/>
        <end position="165"/>
    </location>
</feature>
<comment type="caution">
    <text evidence="2">The sequence shown here is derived from an EMBL/GenBank/DDBJ whole genome shotgun (WGS) entry which is preliminary data.</text>
</comment>
<organism evidence="2 3">
    <name type="scientific">Durusdinium trenchii</name>
    <dbReference type="NCBI Taxonomy" id="1381693"/>
    <lineage>
        <taxon>Eukaryota</taxon>
        <taxon>Sar</taxon>
        <taxon>Alveolata</taxon>
        <taxon>Dinophyceae</taxon>
        <taxon>Suessiales</taxon>
        <taxon>Symbiodiniaceae</taxon>
        <taxon>Durusdinium</taxon>
    </lineage>
</organism>
<evidence type="ECO:0000313" key="3">
    <source>
        <dbReference type="Proteomes" id="UP001642484"/>
    </source>
</evidence>
<evidence type="ECO:0000256" key="1">
    <source>
        <dbReference type="SAM" id="MobiDB-lite"/>
    </source>
</evidence>
<feature type="compositionally biased region" description="Polar residues" evidence="1">
    <location>
        <begin position="110"/>
        <end position="120"/>
    </location>
</feature>